<sequence>MPKLKTKSGAKKRFKMTATGKLKAGVAGKRHRLISHNGKYIRQQRGTKVLTPQDAKTIKSYLPYGL</sequence>
<evidence type="ECO:0000256" key="4">
    <source>
        <dbReference type="HAMAP-Rule" id="MF_00514"/>
    </source>
</evidence>
<dbReference type="PROSITE" id="PS00936">
    <property type="entry name" value="RIBOSOMAL_L35"/>
    <property type="match status" value="1"/>
</dbReference>
<comment type="similarity">
    <text evidence="1 4 5">Belongs to the bacterial ribosomal protein bL35 family.</text>
</comment>
<reference evidence="6 7" key="1">
    <citation type="submission" date="2023-07" db="EMBL/GenBank/DDBJ databases">
        <title>Genomic Encyclopedia of Type Strains, Phase IV (KMG-IV): sequencing the most valuable type-strain genomes for metagenomic binning, comparative biology and taxonomic classification.</title>
        <authorList>
            <person name="Goeker M."/>
        </authorList>
    </citation>
    <scope>NUCLEOTIDE SEQUENCE [LARGE SCALE GENOMIC DNA]</scope>
    <source>
        <strain evidence="6 7">DSM 18695</strain>
    </source>
</reference>
<evidence type="ECO:0000256" key="2">
    <source>
        <dbReference type="ARBA" id="ARBA00022980"/>
    </source>
</evidence>
<dbReference type="PANTHER" id="PTHR33343:SF1">
    <property type="entry name" value="LARGE RIBOSOMAL SUBUNIT PROTEIN BL35M"/>
    <property type="match status" value="1"/>
</dbReference>
<evidence type="ECO:0000256" key="3">
    <source>
        <dbReference type="ARBA" id="ARBA00023274"/>
    </source>
</evidence>
<dbReference type="InterPro" id="IPR001706">
    <property type="entry name" value="Ribosomal_bL35"/>
</dbReference>
<keyword evidence="7" id="KW-1185">Reference proteome</keyword>
<dbReference type="SUPFAM" id="SSF143034">
    <property type="entry name" value="L35p-like"/>
    <property type="match status" value="1"/>
</dbReference>
<dbReference type="Gene3D" id="4.10.410.60">
    <property type="match status" value="1"/>
</dbReference>
<protein>
    <recommendedName>
        <fullName evidence="4">Large ribosomal subunit protein bL35</fullName>
    </recommendedName>
</protein>
<keyword evidence="2 4" id="KW-0689">Ribosomal protein</keyword>
<evidence type="ECO:0000256" key="1">
    <source>
        <dbReference type="ARBA" id="ARBA00006598"/>
    </source>
</evidence>
<evidence type="ECO:0000256" key="5">
    <source>
        <dbReference type="RuleBase" id="RU000568"/>
    </source>
</evidence>
<proteinExistence type="inferred from homology"/>
<evidence type="ECO:0000313" key="6">
    <source>
        <dbReference type="EMBL" id="MDQ0464481.1"/>
    </source>
</evidence>
<accession>A0ABU0IR38</accession>
<name>A0ABU0IR38_9CAUL</name>
<dbReference type="PRINTS" id="PR00064">
    <property type="entry name" value="RIBOSOMALL35"/>
</dbReference>
<keyword evidence="3 4" id="KW-0687">Ribonucleoprotein</keyword>
<dbReference type="GO" id="GO:0005840">
    <property type="term" value="C:ribosome"/>
    <property type="evidence" value="ECO:0007669"/>
    <property type="project" value="UniProtKB-KW"/>
</dbReference>
<dbReference type="NCBIfam" id="TIGR00001">
    <property type="entry name" value="rpmI_bact"/>
    <property type="match status" value="1"/>
</dbReference>
<comment type="caution">
    <text evidence="6">The sequence shown here is derived from an EMBL/GenBank/DDBJ whole genome shotgun (WGS) entry which is preliminary data.</text>
</comment>
<dbReference type="InterPro" id="IPR021137">
    <property type="entry name" value="Ribosomal_bL35-like"/>
</dbReference>
<dbReference type="RefSeq" id="WP_307349195.1">
    <property type="nucleotide sequence ID" value="NZ_JAUSVS010000003.1"/>
</dbReference>
<dbReference type="EMBL" id="JAUSVS010000003">
    <property type="protein sequence ID" value="MDQ0464481.1"/>
    <property type="molecule type" value="Genomic_DNA"/>
</dbReference>
<dbReference type="Pfam" id="PF01632">
    <property type="entry name" value="Ribosomal_L35p"/>
    <property type="match status" value="1"/>
</dbReference>
<dbReference type="HAMAP" id="MF_00514">
    <property type="entry name" value="Ribosomal_bL35"/>
    <property type="match status" value="1"/>
</dbReference>
<evidence type="ECO:0000313" key="7">
    <source>
        <dbReference type="Proteomes" id="UP001228905"/>
    </source>
</evidence>
<organism evidence="6 7">
    <name type="scientific">Caulobacter ginsengisoli</name>
    <dbReference type="NCBI Taxonomy" id="400775"/>
    <lineage>
        <taxon>Bacteria</taxon>
        <taxon>Pseudomonadati</taxon>
        <taxon>Pseudomonadota</taxon>
        <taxon>Alphaproteobacteria</taxon>
        <taxon>Caulobacterales</taxon>
        <taxon>Caulobacteraceae</taxon>
        <taxon>Caulobacter</taxon>
    </lineage>
</organism>
<dbReference type="InterPro" id="IPR018265">
    <property type="entry name" value="Ribosomal_bL35_CS"/>
</dbReference>
<gene>
    <name evidence="4" type="primary">rpmI</name>
    <name evidence="6" type="ORF">QO010_002262</name>
</gene>
<dbReference type="Proteomes" id="UP001228905">
    <property type="component" value="Unassembled WGS sequence"/>
</dbReference>
<dbReference type="InterPro" id="IPR037229">
    <property type="entry name" value="Ribosomal_bL35_sf"/>
</dbReference>
<dbReference type="PANTHER" id="PTHR33343">
    <property type="entry name" value="54S RIBOSOMAL PROTEIN BL35M"/>
    <property type="match status" value="1"/>
</dbReference>